<accession>A0A9P6L133</accession>
<feature type="coiled-coil region" evidence="19">
    <location>
        <begin position="178"/>
        <end position="205"/>
    </location>
</feature>
<evidence type="ECO:0000256" key="15">
    <source>
        <dbReference type="ARBA" id="ARBA00023306"/>
    </source>
</evidence>
<keyword evidence="6" id="KW-0963">Cytoplasm</keyword>
<evidence type="ECO:0000256" key="14">
    <source>
        <dbReference type="ARBA" id="ARBA00023242"/>
    </source>
</evidence>
<dbReference type="GO" id="GO:0007059">
    <property type="term" value="P:chromosome segregation"/>
    <property type="evidence" value="ECO:0007669"/>
    <property type="project" value="UniProtKB-KW"/>
</dbReference>
<dbReference type="OrthoDB" id="5599235at2759"/>
<evidence type="ECO:0000256" key="13">
    <source>
        <dbReference type="ARBA" id="ARBA00023212"/>
    </source>
</evidence>
<evidence type="ECO:0000256" key="7">
    <source>
        <dbReference type="ARBA" id="ARBA00022618"/>
    </source>
</evidence>
<sequence length="259" mass="29302">MDLSADLTALPIDQNARLLSESPLIGRSSHSDIASSDLSVHDLPTRNRSQGQAMNDEHEEDEVEKSPRIEGEDGEEGGDDEEAQIRRARKAARMREEKLQNDLFLLNKLNNSLLLYTDALRATQSSTERLKARLKDTNALLDMYIGTLDRSEAVTRLILDEKWEGASADEEILLNQIREREVAQRREAEAREREAELARLRLEEERVDQSSSGVRGARGTRATMRARSAACNHPPMITTSLCSCWFAVQYINDTRPRLQ</sequence>
<protein>
    <recommendedName>
        <fullName evidence="17">DASH complex subunit DUO1</fullName>
    </recommendedName>
    <alternativeName>
        <fullName evidence="18">Outer kinetochore protein DUO1</fullName>
    </alternativeName>
</protein>
<evidence type="ECO:0000256" key="18">
    <source>
        <dbReference type="ARBA" id="ARBA00044358"/>
    </source>
</evidence>
<evidence type="ECO:0000256" key="16">
    <source>
        <dbReference type="ARBA" id="ARBA00023328"/>
    </source>
</evidence>
<evidence type="ECO:0000256" key="17">
    <source>
        <dbReference type="ARBA" id="ARBA00044152"/>
    </source>
</evidence>
<evidence type="ECO:0000313" key="22">
    <source>
        <dbReference type="Proteomes" id="UP000736335"/>
    </source>
</evidence>
<feature type="compositionally biased region" description="Acidic residues" evidence="20">
    <location>
        <begin position="72"/>
        <end position="82"/>
    </location>
</feature>
<dbReference type="GO" id="GO:0072686">
    <property type="term" value="C:mitotic spindle"/>
    <property type="evidence" value="ECO:0007669"/>
    <property type="project" value="InterPro"/>
</dbReference>
<evidence type="ECO:0000256" key="5">
    <source>
        <dbReference type="ARBA" id="ARBA00022454"/>
    </source>
</evidence>
<keyword evidence="10" id="KW-0159">Chromosome partition</keyword>
<dbReference type="EMBL" id="WIUZ02000028">
    <property type="protein sequence ID" value="KAF9777752.1"/>
    <property type="molecule type" value="Genomic_DNA"/>
</dbReference>
<evidence type="ECO:0000256" key="10">
    <source>
        <dbReference type="ARBA" id="ARBA00022829"/>
    </source>
</evidence>
<evidence type="ECO:0000256" key="9">
    <source>
        <dbReference type="ARBA" id="ARBA00022776"/>
    </source>
</evidence>
<evidence type="ECO:0000256" key="6">
    <source>
        <dbReference type="ARBA" id="ARBA00022490"/>
    </source>
</evidence>
<evidence type="ECO:0000256" key="11">
    <source>
        <dbReference type="ARBA" id="ARBA00022838"/>
    </source>
</evidence>
<keyword evidence="22" id="KW-1185">Reference proteome</keyword>
<evidence type="ECO:0000256" key="19">
    <source>
        <dbReference type="SAM" id="Coils"/>
    </source>
</evidence>
<evidence type="ECO:0000256" key="2">
    <source>
        <dbReference type="ARBA" id="ARBA00004186"/>
    </source>
</evidence>
<keyword evidence="7" id="KW-0132">Cell division</keyword>
<evidence type="ECO:0000256" key="3">
    <source>
        <dbReference type="ARBA" id="ARBA00004629"/>
    </source>
</evidence>
<dbReference type="GO" id="GO:0000278">
    <property type="term" value="P:mitotic cell cycle"/>
    <property type="evidence" value="ECO:0007669"/>
    <property type="project" value="InterPro"/>
</dbReference>
<dbReference type="Pfam" id="PF08651">
    <property type="entry name" value="DASH_Duo1"/>
    <property type="match status" value="1"/>
</dbReference>
<keyword evidence="14" id="KW-0539">Nucleus</keyword>
<reference evidence="21" key="1">
    <citation type="journal article" date="2020" name="Nat. Commun.">
        <title>Large-scale genome sequencing of mycorrhizal fungi provides insights into the early evolution of symbiotic traits.</title>
        <authorList>
            <person name="Miyauchi S."/>
            <person name="Kiss E."/>
            <person name="Kuo A."/>
            <person name="Drula E."/>
            <person name="Kohler A."/>
            <person name="Sanchez-Garcia M."/>
            <person name="Morin E."/>
            <person name="Andreopoulos B."/>
            <person name="Barry K.W."/>
            <person name="Bonito G."/>
            <person name="Buee M."/>
            <person name="Carver A."/>
            <person name="Chen C."/>
            <person name="Cichocki N."/>
            <person name="Clum A."/>
            <person name="Culley D."/>
            <person name="Crous P.W."/>
            <person name="Fauchery L."/>
            <person name="Girlanda M."/>
            <person name="Hayes R.D."/>
            <person name="Keri Z."/>
            <person name="LaButti K."/>
            <person name="Lipzen A."/>
            <person name="Lombard V."/>
            <person name="Magnuson J."/>
            <person name="Maillard F."/>
            <person name="Murat C."/>
            <person name="Nolan M."/>
            <person name="Ohm R.A."/>
            <person name="Pangilinan J."/>
            <person name="Pereira M.F."/>
            <person name="Perotto S."/>
            <person name="Peter M."/>
            <person name="Pfister S."/>
            <person name="Riley R."/>
            <person name="Sitrit Y."/>
            <person name="Stielow J.B."/>
            <person name="Szollosi G."/>
            <person name="Zifcakova L."/>
            <person name="Stursova M."/>
            <person name="Spatafora J.W."/>
            <person name="Tedersoo L."/>
            <person name="Vaario L.M."/>
            <person name="Yamada A."/>
            <person name="Yan M."/>
            <person name="Wang P."/>
            <person name="Xu J."/>
            <person name="Bruns T."/>
            <person name="Baldrian P."/>
            <person name="Vilgalys R."/>
            <person name="Dunand C."/>
            <person name="Henrissat B."/>
            <person name="Grigoriev I.V."/>
            <person name="Hibbett D."/>
            <person name="Nagy L.G."/>
            <person name="Martin F.M."/>
        </authorList>
    </citation>
    <scope>NUCLEOTIDE SEQUENCE</scope>
    <source>
        <strain evidence="21">UH-Tt-Lm1</strain>
    </source>
</reference>
<evidence type="ECO:0000256" key="1">
    <source>
        <dbReference type="ARBA" id="ARBA00004123"/>
    </source>
</evidence>
<evidence type="ECO:0000256" key="8">
    <source>
        <dbReference type="ARBA" id="ARBA00022701"/>
    </source>
</evidence>
<dbReference type="GO" id="GO:0042729">
    <property type="term" value="C:DASH complex"/>
    <property type="evidence" value="ECO:0007669"/>
    <property type="project" value="InterPro"/>
</dbReference>
<dbReference type="AlphaFoldDB" id="A0A9P6L133"/>
<keyword evidence="16" id="KW-0137">Centromere</keyword>
<proteinExistence type="inferred from homology"/>
<dbReference type="GO" id="GO:0005874">
    <property type="term" value="C:microtubule"/>
    <property type="evidence" value="ECO:0007669"/>
    <property type="project" value="UniProtKB-KW"/>
</dbReference>
<evidence type="ECO:0000256" key="20">
    <source>
        <dbReference type="SAM" id="MobiDB-lite"/>
    </source>
</evidence>
<comment type="caution">
    <text evidence="21">The sequence shown here is derived from an EMBL/GenBank/DDBJ whole genome shotgun (WGS) entry which is preliminary data.</text>
</comment>
<organism evidence="21 22">
    <name type="scientific">Thelephora terrestris</name>
    <dbReference type="NCBI Taxonomy" id="56493"/>
    <lineage>
        <taxon>Eukaryota</taxon>
        <taxon>Fungi</taxon>
        <taxon>Dikarya</taxon>
        <taxon>Basidiomycota</taxon>
        <taxon>Agaricomycotina</taxon>
        <taxon>Agaricomycetes</taxon>
        <taxon>Thelephorales</taxon>
        <taxon>Thelephoraceae</taxon>
        <taxon>Thelephora</taxon>
    </lineage>
</organism>
<keyword evidence="11" id="KW-0995">Kinetochore</keyword>
<keyword evidence="9" id="KW-0498">Mitosis</keyword>
<dbReference type="Proteomes" id="UP000736335">
    <property type="component" value="Unassembled WGS sequence"/>
</dbReference>
<keyword evidence="5" id="KW-0158">Chromosome</keyword>
<comment type="similarity">
    <text evidence="4">Belongs to the DASH complex DUO1 family.</text>
</comment>
<evidence type="ECO:0000313" key="21">
    <source>
        <dbReference type="EMBL" id="KAF9777752.1"/>
    </source>
</evidence>
<dbReference type="PANTHER" id="PTHR28216:SF1">
    <property type="entry name" value="DASH COMPLEX SUBUNIT DUO1"/>
    <property type="match status" value="1"/>
</dbReference>
<keyword evidence="8" id="KW-0493">Microtubule</keyword>
<dbReference type="GO" id="GO:0051301">
    <property type="term" value="P:cell division"/>
    <property type="evidence" value="ECO:0007669"/>
    <property type="project" value="UniProtKB-KW"/>
</dbReference>
<evidence type="ECO:0000256" key="4">
    <source>
        <dbReference type="ARBA" id="ARBA00005366"/>
    </source>
</evidence>
<comment type="subcellular location">
    <subcellularLocation>
        <location evidence="3">Chromosome</location>
        <location evidence="3">Centromere</location>
        <location evidence="3">Kinetochore</location>
    </subcellularLocation>
    <subcellularLocation>
        <location evidence="2">Cytoplasm</location>
        <location evidence="2">Cytoskeleton</location>
        <location evidence="2">Spindle</location>
    </subcellularLocation>
    <subcellularLocation>
        <location evidence="1">Nucleus</location>
    </subcellularLocation>
</comment>
<dbReference type="InterPro" id="IPR013960">
    <property type="entry name" value="DASH_Duo1"/>
</dbReference>
<gene>
    <name evidence="21" type="ORF">BJ322DRAFT_521350</name>
</gene>
<feature type="region of interest" description="Disordered" evidence="20">
    <location>
        <begin position="27"/>
        <end position="89"/>
    </location>
</feature>
<keyword evidence="13" id="KW-0206">Cytoskeleton</keyword>
<keyword evidence="15" id="KW-0131">Cell cycle</keyword>
<reference evidence="21" key="2">
    <citation type="submission" date="2020-11" db="EMBL/GenBank/DDBJ databases">
        <authorList>
            <consortium name="DOE Joint Genome Institute"/>
            <person name="Kuo A."/>
            <person name="Miyauchi S."/>
            <person name="Kiss E."/>
            <person name="Drula E."/>
            <person name="Kohler A."/>
            <person name="Sanchez-Garcia M."/>
            <person name="Andreopoulos B."/>
            <person name="Barry K.W."/>
            <person name="Bonito G."/>
            <person name="Buee M."/>
            <person name="Carver A."/>
            <person name="Chen C."/>
            <person name="Cichocki N."/>
            <person name="Clum A."/>
            <person name="Culley D."/>
            <person name="Crous P.W."/>
            <person name="Fauchery L."/>
            <person name="Girlanda M."/>
            <person name="Hayes R."/>
            <person name="Keri Z."/>
            <person name="Labutti K."/>
            <person name="Lipzen A."/>
            <person name="Lombard V."/>
            <person name="Magnuson J."/>
            <person name="Maillard F."/>
            <person name="Morin E."/>
            <person name="Murat C."/>
            <person name="Nolan M."/>
            <person name="Ohm R."/>
            <person name="Pangilinan J."/>
            <person name="Pereira M."/>
            <person name="Perotto S."/>
            <person name="Peter M."/>
            <person name="Riley R."/>
            <person name="Sitrit Y."/>
            <person name="Stielow B."/>
            <person name="Szollosi G."/>
            <person name="Zifcakova L."/>
            <person name="Stursova M."/>
            <person name="Spatafora J.W."/>
            <person name="Tedersoo L."/>
            <person name="Vaario L.-M."/>
            <person name="Yamada A."/>
            <person name="Yan M."/>
            <person name="Wang P."/>
            <person name="Xu J."/>
            <person name="Bruns T."/>
            <person name="Baldrian P."/>
            <person name="Vilgalys R."/>
            <person name="Henrissat B."/>
            <person name="Grigoriev I.V."/>
            <person name="Hibbett D."/>
            <person name="Nagy L.G."/>
            <person name="Martin F.M."/>
        </authorList>
    </citation>
    <scope>NUCLEOTIDE SEQUENCE</scope>
    <source>
        <strain evidence="21">UH-Tt-Lm1</strain>
    </source>
</reference>
<evidence type="ECO:0000256" key="12">
    <source>
        <dbReference type="ARBA" id="ARBA00023054"/>
    </source>
</evidence>
<keyword evidence="12 19" id="KW-0175">Coiled coil</keyword>
<name>A0A9P6L133_9AGAM</name>
<dbReference type="PANTHER" id="PTHR28216">
    <property type="entry name" value="DASH COMPLEX SUBUNIT DUO1"/>
    <property type="match status" value="1"/>
</dbReference>